<feature type="compositionally biased region" description="Basic and acidic residues" evidence="5">
    <location>
        <begin position="729"/>
        <end position="750"/>
    </location>
</feature>
<feature type="region of interest" description="Disordered" evidence="5">
    <location>
        <begin position="29"/>
        <end position="113"/>
    </location>
</feature>
<dbReference type="InterPro" id="IPR001781">
    <property type="entry name" value="Znf_LIM"/>
</dbReference>
<feature type="compositionally biased region" description="Acidic residues" evidence="5">
    <location>
        <begin position="93"/>
        <end position="103"/>
    </location>
</feature>
<feature type="compositionally biased region" description="Polar residues" evidence="5">
    <location>
        <begin position="147"/>
        <end position="161"/>
    </location>
</feature>
<feature type="compositionally biased region" description="Polar residues" evidence="5">
    <location>
        <begin position="168"/>
        <end position="178"/>
    </location>
</feature>
<feature type="region of interest" description="Disordered" evidence="5">
    <location>
        <begin position="218"/>
        <end position="684"/>
    </location>
</feature>
<dbReference type="Pfam" id="PF00412">
    <property type="entry name" value="LIM"/>
    <property type="match status" value="1"/>
</dbReference>
<accession>A0ABN8LPF0</accession>
<feature type="compositionally biased region" description="Basic and acidic residues" evidence="5">
    <location>
        <begin position="348"/>
        <end position="363"/>
    </location>
</feature>
<comment type="caution">
    <text evidence="7">The sequence shown here is derived from an EMBL/GenBank/DDBJ whole genome shotgun (WGS) entry which is preliminary data.</text>
</comment>
<feature type="compositionally biased region" description="Basic and acidic residues" evidence="5">
    <location>
        <begin position="619"/>
        <end position="638"/>
    </location>
</feature>
<keyword evidence="1 4" id="KW-0479">Metal-binding</keyword>
<evidence type="ECO:0000313" key="8">
    <source>
        <dbReference type="Proteomes" id="UP001159427"/>
    </source>
</evidence>
<dbReference type="CDD" id="cd09358">
    <property type="entry name" value="LIM_Mical_like"/>
    <property type="match status" value="1"/>
</dbReference>
<dbReference type="PANTHER" id="PTHR24206">
    <property type="entry name" value="OS06G0237300 PROTEIN"/>
    <property type="match status" value="1"/>
</dbReference>
<feature type="compositionally biased region" description="Basic and acidic residues" evidence="5">
    <location>
        <begin position="578"/>
        <end position="592"/>
    </location>
</feature>
<feature type="compositionally biased region" description="Low complexity" evidence="5">
    <location>
        <begin position="553"/>
        <end position="562"/>
    </location>
</feature>
<evidence type="ECO:0000256" key="3">
    <source>
        <dbReference type="ARBA" id="ARBA00023038"/>
    </source>
</evidence>
<evidence type="ECO:0000256" key="4">
    <source>
        <dbReference type="PROSITE-ProRule" id="PRU00125"/>
    </source>
</evidence>
<organism evidence="7 8">
    <name type="scientific">Porites evermanni</name>
    <dbReference type="NCBI Taxonomy" id="104178"/>
    <lineage>
        <taxon>Eukaryota</taxon>
        <taxon>Metazoa</taxon>
        <taxon>Cnidaria</taxon>
        <taxon>Anthozoa</taxon>
        <taxon>Hexacorallia</taxon>
        <taxon>Scleractinia</taxon>
        <taxon>Fungiina</taxon>
        <taxon>Poritidae</taxon>
        <taxon>Porites</taxon>
    </lineage>
</organism>
<gene>
    <name evidence="7" type="ORF">PEVE_00038385</name>
</gene>
<feature type="compositionally biased region" description="Polar residues" evidence="5">
    <location>
        <begin position="643"/>
        <end position="660"/>
    </location>
</feature>
<evidence type="ECO:0000256" key="1">
    <source>
        <dbReference type="ARBA" id="ARBA00022723"/>
    </source>
</evidence>
<name>A0ABN8LPF0_9CNID</name>
<feature type="compositionally biased region" description="Basic and acidic residues" evidence="5">
    <location>
        <begin position="757"/>
        <end position="767"/>
    </location>
</feature>
<evidence type="ECO:0000259" key="6">
    <source>
        <dbReference type="PROSITE" id="PS50023"/>
    </source>
</evidence>
<feature type="compositionally biased region" description="Basic residues" evidence="5">
    <location>
        <begin position="283"/>
        <end position="292"/>
    </location>
</feature>
<feature type="compositionally biased region" description="Polar residues" evidence="5">
    <location>
        <begin position="51"/>
        <end position="62"/>
    </location>
</feature>
<dbReference type="Proteomes" id="UP001159427">
    <property type="component" value="Unassembled WGS sequence"/>
</dbReference>
<feature type="compositionally biased region" description="Basic and acidic residues" evidence="5">
    <location>
        <begin position="379"/>
        <end position="461"/>
    </location>
</feature>
<protein>
    <recommendedName>
        <fullName evidence="6">LIM zinc-binding domain-containing protein</fullName>
    </recommendedName>
</protein>
<feature type="compositionally biased region" description="Polar residues" evidence="5">
    <location>
        <begin position="295"/>
        <end position="305"/>
    </location>
</feature>
<dbReference type="PROSITE" id="PS50023">
    <property type="entry name" value="LIM_DOMAIN_2"/>
    <property type="match status" value="1"/>
</dbReference>
<evidence type="ECO:0000313" key="7">
    <source>
        <dbReference type="EMBL" id="CAH3017556.1"/>
    </source>
</evidence>
<feature type="compositionally biased region" description="Basic and acidic residues" evidence="5">
    <location>
        <begin position="493"/>
        <end position="515"/>
    </location>
</feature>
<keyword evidence="3 4" id="KW-0440">LIM domain</keyword>
<keyword evidence="2 4" id="KW-0862">Zinc</keyword>
<feature type="region of interest" description="Disordered" evidence="5">
    <location>
        <begin position="129"/>
        <end position="178"/>
    </location>
</feature>
<sequence length="864" mass="95907">MAEGVIKTSQSVEVVDKPLEGKISRELFQKFESNSSPARPQSLPDEHFRMSAQSFTSSSDENTTSHENLKEGKKHVKIKAQDTSEEHLSPSSTEEEILSDEEAGTNKKKKKRKLRWKWSPFKKMRRLFRHRKSPTRVKSCEELPTGCYSSTNLPSEDSGSLMNRAKSESSLVETKTKTSCADIEIHERSCNVGNPVDRTKSDSSEGIGKLLKDLKHVEDKSQEDIIEDATMTSDERESQAGSTALDWSIRSSDSVAETAVSFEDLPSTSSLEGLQAAHDRIKVAPKHRRPPTKVRFNSSSMNPLNSGKMKPHRRSKTDPKDFTVKPKVESNSSSDVTTAIFKSQETNEEQRKEKHFADLKAKAESVITNSSPTKTEMLVSDKEGKDLKKEQKDKQNCAKDGSADSEMKHNKENQTDSKNRLVHENTEEKKFEDKILKELNNKNEEYRLSLKKRSESLDVIKPKSKSGSEPICPDTGAESAEPQKRRTALNSFESKEKSPDRDLKVRKQLENEKLVKTSVCRENQPANLPTNNVSISKMEPVVSTSTGLDEKSSLGSKASAGKETNSEQKAGFRPAMKKRSESLDVVETKGKSGPEIGSHTGAVSKPQVRRGFSLDSVESTEKSSDFKVRKLVMEKEKLGGTSVCKNNQSANTQTKNQTEVNLDEKNLLGPKESDKEASSIQPSWVELANQKSKRLSQLLNEDVKETNSQVSPKVGTEFQSTSNSAASNSDKKPLPRVKEKPAVPAKKEGLSNKVKPPKPDPSSKRFYGKVENKAPISNPSSHEMLDADLKRTGLPVKAACGADKCVVCGTAVYQMEKCSLDNWVLHRHCVKCTVCKRLLTVGNFVMAECKVYCKPHAKAVTVSM</sequence>
<feature type="compositionally biased region" description="Polar residues" evidence="5">
    <location>
        <begin position="520"/>
        <end position="535"/>
    </location>
</feature>
<reference evidence="7 8" key="1">
    <citation type="submission" date="2022-05" db="EMBL/GenBank/DDBJ databases">
        <authorList>
            <consortium name="Genoscope - CEA"/>
            <person name="William W."/>
        </authorList>
    </citation>
    <scope>NUCLEOTIDE SEQUENCE [LARGE SCALE GENOMIC DNA]</scope>
</reference>
<evidence type="ECO:0000256" key="2">
    <source>
        <dbReference type="ARBA" id="ARBA00022833"/>
    </source>
</evidence>
<feature type="region of interest" description="Disordered" evidence="5">
    <location>
        <begin position="702"/>
        <end position="767"/>
    </location>
</feature>
<feature type="domain" description="LIM zinc-binding" evidence="6">
    <location>
        <begin position="803"/>
        <end position="863"/>
    </location>
</feature>
<dbReference type="SMART" id="SM00132">
    <property type="entry name" value="LIM"/>
    <property type="match status" value="1"/>
</dbReference>
<evidence type="ECO:0000256" key="5">
    <source>
        <dbReference type="SAM" id="MobiDB-lite"/>
    </source>
</evidence>
<feature type="compositionally biased region" description="Basic and acidic residues" evidence="5">
    <location>
        <begin position="662"/>
        <end position="677"/>
    </location>
</feature>
<feature type="compositionally biased region" description="Polar residues" evidence="5">
    <location>
        <begin position="706"/>
        <end position="728"/>
    </location>
</feature>
<dbReference type="Gene3D" id="2.10.110.10">
    <property type="entry name" value="Cysteine Rich Protein"/>
    <property type="match status" value="1"/>
</dbReference>
<keyword evidence="8" id="KW-1185">Reference proteome</keyword>
<feature type="compositionally biased region" description="Basic and acidic residues" evidence="5">
    <location>
        <begin position="79"/>
        <end position="88"/>
    </location>
</feature>
<dbReference type="EMBL" id="CALNXI010000065">
    <property type="protein sequence ID" value="CAH3017556.1"/>
    <property type="molecule type" value="Genomic_DNA"/>
</dbReference>
<feature type="compositionally biased region" description="Basic and acidic residues" evidence="5">
    <location>
        <begin position="316"/>
        <end position="328"/>
    </location>
</feature>
<proteinExistence type="predicted"/>
<feature type="compositionally biased region" description="Polar residues" evidence="5">
    <location>
        <begin position="329"/>
        <end position="344"/>
    </location>
</feature>